<evidence type="ECO:0000313" key="2">
    <source>
        <dbReference type="EMBL" id="EPY17955.1"/>
    </source>
</evidence>
<comment type="caution">
    <text evidence="2">The sequence shown here is derived from an EMBL/GenBank/DDBJ whole genome shotgun (WGS) entry which is preliminary data.</text>
</comment>
<reference evidence="2 3" key="1">
    <citation type="journal article" date="2013" name="PLoS ONE">
        <title>Predicting the Proteins of Angomonas deanei, Strigomonas culicis and Their Respective Endosymbionts Reveals New Aspects of the Trypanosomatidae Family.</title>
        <authorList>
            <person name="Motta M.C."/>
            <person name="Martins A.C."/>
            <person name="de Souza S.S."/>
            <person name="Catta-Preta C.M."/>
            <person name="Silva R."/>
            <person name="Klein C.C."/>
            <person name="de Almeida L.G."/>
            <person name="de Lima Cunha O."/>
            <person name="Ciapina L.P."/>
            <person name="Brocchi M."/>
            <person name="Colabardini A.C."/>
            <person name="de Araujo Lima B."/>
            <person name="Machado C.R."/>
            <person name="de Almeida Soares C.M."/>
            <person name="Probst C.M."/>
            <person name="de Menezes C.B."/>
            <person name="Thompson C.E."/>
            <person name="Bartholomeu D.C."/>
            <person name="Gradia D.F."/>
            <person name="Pavoni D.P."/>
            <person name="Grisard E.C."/>
            <person name="Fantinatti-Garboggini F."/>
            <person name="Marchini F.K."/>
            <person name="Rodrigues-Luiz G.F."/>
            <person name="Wagner G."/>
            <person name="Goldman G.H."/>
            <person name="Fietto J.L."/>
            <person name="Elias M.C."/>
            <person name="Goldman M.H."/>
            <person name="Sagot M.F."/>
            <person name="Pereira M."/>
            <person name="Stoco P.H."/>
            <person name="de Mendonca-Neto R.P."/>
            <person name="Teixeira S.M."/>
            <person name="Maciel T.E."/>
            <person name="de Oliveira Mendes T.A."/>
            <person name="Urmenyi T.P."/>
            <person name="de Souza W."/>
            <person name="Schenkman S."/>
            <person name="de Vasconcelos A.T."/>
        </authorList>
    </citation>
    <scope>NUCLEOTIDE SEQUENCE [LARGE SCALE GENOMIC DNA]</scope>
</reference>
<gene>
    <name evidence="2" type="ORF">STCU_10291</name>
</gene>
<accession>S9V4Y6</accession>
<dbReference type="OrthoDB" id="10251412at2759"/>
<evidence type="ECO:0000313" key="3">
    <source>
        <dbReference type="Proteomes" id="UP000015354"/>
    </source>
</evidence>
<dbReference type="AlphaFoldDB" id="S9V4Y6"/>
<dbReference type="Proteomes" id="UP000015354">
    <property type="component" value="Unassembled WGS sequence"/>
</dbReference>
<feature type="region of interest" description="Disordered" evidence="1">
    <location>
        <begin position="31"/>
        <end position="53"/>
    </location>
</feature>
<protein>
    <submittedName>
        <fullName evidence="2">Uncharacterized protein</fullName>
    </submittedName>
</protein>
<keyword evidence="3" id="KW-1185">Reference proteome</keyword>
<name>S9V4Y6_9TRYP</name>
<dbReference type="EMBL" id="ATMH01010199">
    <property type="protein sequence ID" value="EPY17955.1"/>
    <property type="molecule type" value="Genomic_DNA"/>
</dbReference>
<proteinExistence type="predicted"/>
<organism evidence="2 3">
    <name type="scientific">Strigomonas culicis</name>
    <dbReference type="NCBI Taxonomy" id="28005"/>
    <lineage>
        <taxon>Eukaryota</taxon>
        <taxon>Discoba</taxon>
        <taxon>Euglenozoa</taxon>
        <taxon>Kinetoplastea</taxon>
        <taxon>Metakinetoplastina</taxon>
        <taxon>Trypanosomatida</taxon>
        <taxon>Trypanosomatidae</taxon>
        <taxon>Strigomonadinae</taxon>
        <taxon>Strigomonas</taxon>
    </lineage>
</organism>
<evidence type="ECO:0000256" key="1">
    <source>
        <dbReference type="SAM" id="MobiDB-lite"/>
    </source>
</evidence>
<sequence>MARARLRHKTLTRAQIHTLFQCIDAAEKELEAQEAAATEEQHAPHANNESNNKIGIRLHVTPAEIEMICGFCHTFEDFMPFFRSLIHNELHL</sequence>